<comment type="similarity">
    <text evidence="9">Belongs to the TrpF family.</text>
</comment>
<evidence type="ECO:0000256" key="3">
    <source>
        <dbReference type="ARBA" id="ARBA00012572"/>
    </source>
</evidence>
<comment type="pathway">
    <text evidence="2 9">Amino-acid biosynthesis; L-tryptophan biosynthesis; L-tryptophan from chorismate: step 3/5.</text>
</comment>
<evidence type="ECO:0000256" key="4">
    <source>
        <dbReference type="ARBA" id="ARBA00022272"/>
    </source>
</evidence>
<reference evidence="11 12" key="1">
    <citation type="submission" date="2024-01" db="EMBL/GenBank/DDBJ databases">
        <title>Seven novel Bacillus-like species.</title>
        <authorList>
            <person name="Liu G."/>
        </authorList>
    </citation>
    <scope>NUCLEOTIDE SEQUENCE [LARGE SCALE GENOMIC DNA]</scope>
    <source>
        <strain evidence="11 12">FJAT-51614</strain>
    </source>
</reference>
<dbReference type="InterPro" id="IPR044643">
    <property type="entry name" value="TrpF_fam"/>
</dbReference>
<dbReference type="NCBIfam" id="NF002300">
    <property type="entry name" value="PRK01222.1-7"/>
    <property type="match status" value="1"/>
</dbReference>
<sequence length="199" mass="22273">MTKVKICGLMKSEDVKAAIEAGADAVGFVFAPSKREITIELAKELAKEVPEGVLKVGVFVNPTTQELENAVREVPLDYVQYHGIETPEFIQAHNYPSIKALSVRKEEDVERAKQYNTQYFLFDAPRAGSGITFDWQLMKGHDFEQEKVILAGGLNPTNVKEAINRVKPYMVDVSSGVEINGKKDSKLIREFIRAVKDEE</sequence>
<proteinExistence type="inferred from homology"/>
<dbReference type="EC" id="5.3.1.24" evidence="3 9"/>
<protein>
    <recommendedName>
        <fullName evidence="4 9">N-(5'-phosphoribosyl)anthranilate isomerase</fullName>
        <shortName evidence="9">PRAI</shortName>
        <ecNumber evidence="3 9">5.3.1.24</ecNumber>
    </recommendedName>
</protein>
<dbReference type="InterPro" id="IPR013785">
    <property type="entry name" value="Aldolase_TIM"/>
</dbReference>
<evidence type="ECO:0000256" key="5">
    <source>
        <dbReference type="ARBA" id="ARBA00022605"/>
    </source>
</evidence>
<evidence type="ECO:0000256" key="8">
    <source>
        <dbReference type="ARBA" id="ARBA00023235"/>
    </source>
</evidence>
<gene>
    <name evidence="9" type="primary">trpF</name>
    <name evidence="11" type="ORF">WAX74_00705</name>
</gene>
<dbReference type="EMBL" id="JBAWSY010000001">
    <property type="protein sequence ID" value="MEI4768177.1"/>
    <property type="molecule type" value="Genomic_DNA"/>
</dbReference>
<evidence type="ECO:0000313" key="12">
    <source>
        <dbReference type="Proteomes" id="UP001364890"/>
    </source>
</evidence>
<dbReference type="InterPro" id="IPR001240">
    <property type="entry name" value="PRAI_dom"/>
</dbReference>
<keyword evidence="8 9" id="KW-0413">Isomerase</keyword>
<feature type="domain" description="N-(5'phosphoribosyl) anthranilate isomerase (PRAI)" evidence="10">
    <location>
        <begin position="4"/>
        <end position="193"/>
    </location>
</feature>
<keyword evidence="12" id="KW-1185">Reference proteome</keyword>
<dbReference type="InterPro" id="IPR011060">
    <property type="entry name" value="RibuloseP-bd_barrel"/>
</dbReference>
<dbReference type="Pfam" id="PF00697">
    <property type="entry name" value="PRAI"/>
    <property type="match status" value="1"/>
</dbReference>
<evidence type="ECO:0000256" key="1">
    <source>
        <dbReference type="ARBA" id="ARBA00001164"/>
    </source>
</evidence>
<evidence type="ECO:0000256" key="2">
    <source>
        <dbReference type="ARBA" id="ARBA00004664"/>
    </source>
</evidence>
<name>A0ABU8F1Q6_9BACI</name>
<comment type="catalytic activity">
    <reaction evidence="1 9">
        <text>N-(5-phospho-beta-D-ribosyl)anthranilate = 1-(2-carboxyphenylamino)-1-deoxy-D-ribulose 5-phosphate</text>
        <dbReference type="Rhea" id="RHEA:21540"/>
        <dbReference type="ChEBI" id="CHEBI:18277"/>
        <dbReference type="ChEBI" id="CHEBI:58613"/>
        <dbReference type="EC" id="5.3.1.24"/>
    </reaction>
</comment>
<dbReference type="SUPFAM" id="SSF51366">
    <property type="entry name" value="Ribulose-phoshate binding barrel"/>
    <property type="match status" value="1"/>
</dbReference>
<dbReference type="GO" id="GO:0004640">
    <property type="term" value="F:phosphoribosylanthranilate isomerase activity"/>
    <property type="evidence" value="ECO:0007669"/>
    <property type="project" value="UniProtKB-EC"/>
</dbReference>
<dbReference type="Proteomes" id="UP001364890">
    <property type="component" value="Unassembled WGS sequence"/>
</dbReference>
<comment type="caution">
    <text evidence="11">The sequence shown here is derived from an EMBL/GenBank/DDBJ whole genome shotgun (WGS) entry which is preliminary data.</text>
</comment>
<dbReference type="HAMAP" id="MF_00135">
    <property type="entry name" value="PRAI"/>
    <property type="match status" value="1"/>
</dbReference>
<organism evidence="11 12">
    <name type="scientific">Psychrobacillus mangrovi</name>
    <dbReference type="NCBI Taxonomy" id="3117745"/>
    <lineage>
        <taxon>Bacteria</taxon>
        <taxon>Bacillati</taxon>
        <taxon>Bacillota</taxon>
        <taxon>Bacilli</taxon>
        <taxon>Bacillales</taxon>
        <taxon>Bacillaceae</taxon>
        <taxon>Psychrobacillus</taxon>
    </lineage>
</organism>
<evidence type="ECO:0000313" key="11">
    <source>
        <dbReference type="EMBL" id="MEI4768177.1"/>
    </source>
</evidence>
<dbReference type="PANTHER" id="PTHR42894:SF1">
    <property type="entry name" value="N-(5'-PHOSPHORIBOSYL)ANTHRANILATE ISOMERASE"/>
    <property type="match status" value="1"/>
</dbReference>
<evidence type="ECO:0000256" key="7">
    <source>
        <dbReference type="ARBA" id="ARBA00023141"/>
    </source>
</evidence>
<dbReference type="CDD" id="cd00405">
    <property type="entry name" value="PRAI"/>
    <property type="match status" value="1"/>
</dbReference>
<evidence type="ECO:0000256" key="9">
    <source>
        <dbReference type="HAMAP-Rule" id="MF_00135"/>
    </source>
</evidence>
<keyword evidence="6 9" id="KW-0822">Tryptophan biosynthesis</keyword>
<keyword evidence="5 9" id="KW-0028">Amino-acid biosynthesis</keyword>
<evidence type="ECO:0000259" key="10">
    <source>
        <dbReference type="Pfam" id="PF00697"/>
    </source>
</evidence>
<keyword evidence="7 9" id="KW-0057">Aromatic amino acid biosynthesis</keyword>
<accession>A0ABU8F1Q6</accession>
<dbReference type="PANTHER" id="PTHR42894">
    <property type="entry name" value="N-(5'-PHOSPHORIBOSYL)ANTHRANILATE ISOMERASE"/>
    <property type="match status" value="1"/>
</dbReference>
<evidence type="ECO:0000256" key="6">
    <source>
        <dbReference type="ARBA" id="ARBA00022822"/>
    </source>
</evidence>
<dbReference type="Gene3D" id="3.20.20.70">
    <property type="entry name" value="Aldolase class I"/>
    <property type="match status" value="1"/>
</dbReference>
<dbReference type="RefSeq" id="WP_336495733.1">
    <property type="nucleotide sequence ID" value="NZ_JBAWSY010000001.1"/>
</dbReference>